<evidence type="ECO:0000313" key="2">
    <source>
        <dbReference type="EMBL" id="KAF6034999.1"/>
    </source>
</evidence>
<dbReference type="EMBL" id="VXIV02000954">
    <property type="protein sequence ID" value="KAF6034999.1"/>
    <property type="molecule type" value="Genomic_DNA"/>
</dbReference>
<keyword evidence="3" id="KW-1185">Reference proteome</keyword>
<proteinExistence type="predicted"/>
<dbReference type="GO" id="GO:0008061">
    <property type="term" value="F:chitin binding"/>
    <property type="evidence" value="ECO:0007669"/>
    <property type="project" value="InterPro"/>
</dbReference>
<dbReference type="GO" id="GO:0005576">
    <property type="term" value="C:extracellular region"/>
    <property type="evidence" value="ECO:0007669"/>
    <property type="project" value="InterPro"/>
</dbReference>
<name>A0A7J7K8N7_BUGNE</name>
<evidence type="ECO:0000313" key="3">
    <source>
        <dbReference type="Proteomes" id="UP000593567"/>
    </source>
</evidence>
<comment type="caution">
    <text evidence="2">The sequence shown here is derived from an EMBL/GenBank/DDBJ whole genome shotgun (WGS) entry which is preliminary data.</text>
</comment>
<dbReference type="InterPro" id="IPR002557">
    <property type="entry name" value="Chitin-bd_dom"/>
</dbReference>
<protein>
    <recommendedName>
        <fullName evidence="1">Chitin-binding type-2 domain-containing protein</fullName>
    </recommendedName>
</protein>
<feature type="domain" description="Chitin-binding type-2" evidence="1">
    <location>
        <begin position="136"/>
        <end position="194"/>
    </location>
</feature>
<evidence type="ECO:0000259" key="1">
    <source>
        <dbReference type="PROSITE" id="PS50940"/>
    </source>
</evidence>
<dbReference type="AlphaFoldDB" id="A0A7J7K8N7"/>
<dbReference type="PROSITE" id="PS50940">
    <property type="entry name" value="CHIT_BIND_II"/>
    <property type="match status" value="1"/>
</dbReference>
<dbReference type="OrthoDB" id="76388at2759"/>
<sequence>MLRNRAILLVLEQCAHYNSINMMQTKASAIFSLVTIAVVSASYIGPNPITTTQPPYQPGHIIINECTCLEKGNYYSPVSSDDCRSFTQRTAFLPAETLKCPYGLQFDVKSCVCNFPTDTVCPQYCPVPYTPTPNPAPSCSENGNTYRQVPGTYCRKFTQETDTLPPQVYSCPYGLKFDLDTCVCNFPADTTCTV</sequence>
<dbReference type="Proteomes" id="UP000593567">
    <property type="component" value="Unassembled WGS sequence"/>
</dbReference>
<organism evidence="2 3">
    <name type="scientific">Bugula neritina</name>
    <name type="common">Brown bryozoan</name>
    <name type="synonym">Sertularia neritina</name>
    <dbReference type="NCBI Taxonomy" id="10212"/>
    <lineage>
        <taxon>Eukaryota</taxon>
        <taxon>Metazoa</taxon>
        <taxon>Spiralia</taxon>
        <taxon>Lophotrochozoa</taxon>
        <taxon>Bryozoa</taxon>
        <taxon>Gymnolaemata</taxon>
        <taxon>Cheilostomatida</taxon>
        <taxon>Flustrina</taxon>
        <taxon>Buguloidea</taxon>
        <taxon>Bugulidae</taxon>
        <taxon>Bugula</taxon>
    </lineage>
</organism>
<reference evidence="2" key="1">
    <citation type="submission" date="2020-06" db="EMBL/GenBank/DDBJ databases">
        <title>Draft genome of Bugula neritina, a colonial animal packing powerful symbionts and potential medicines.</title>
        <authorList>
            <person name="Rayko M."/>
        </authorList>
    </citation>
    <scope>NUCLEOTIDE SEQUENCE [LARGE SCALE GENOMIC DNA]</scope>
    <source>
        <strain evidence="2">Kwan_BN1</strain>
    </source>
</reference>
<accession>A0A7J7K8N7</accession>
<gene>
    <name evidence="2" type="ORF">EB796_006697</name>
</gene>